<dbReference type="KEGG" id="cao:Celal_3456"/>
<evidence type="ECO:0000313" key="1">
    <source>
        <dbReference type="EMBL" id="ADV50720.1"/>
    </source>
</evidence>
<dbReference type="HOGENOM" id="CLU_1145583_0_0_10"/>
<evidence type="ECO:0000313" key="2">
    <source>
        <dbReference type="Proteomes" id="UP000008634"/>
    </source>
</evidence>
<dbReference type="STRING" id="688270.Celal_3456"/>
<dbReference type="AlphaFoldDB" id="E6X7L0"/>
<dbReference type="eggNOG" id="ENOG5030W38">
    <property type="taxonomic scope" value="Bacteria"/>
</dbReference>
<organism evidence="1 2">
    <name type="scientific">Cellulophaga algicola (strain DSM 14237 / IC166 / ACAM 630)</name>
    <dbReference type="NCBI Taxonomy" id="688270"/>
    <lineage>
        <taxon>Bacteria</taxon>
        <taxon>Pseudomonadati</taxon>
        <taxon>Bacteroidota</taxon>
        <taxon>Flavobacteriia</taxon>
        <taxon>Flavobacteriales</taxon>
        <taxon>Flavobacteriaceae</taxon>
        <taxon>Cellulophaga</taxon>
    </lineage>
</organism>
<keyword evidence="2" id="KW-1185">Reference proteome</keyword>
<dbReference type="Proteomes" id="UP000008634">
    <property type="component" value="Chromosome"/>
</dbReference>
<proteinExistence type="predicted"/>
<name>E6X7L0_CELAD</name>
<dbReference type="EMBL" id="CP002453">
    <property type="protein sequence ID" value="ADV50720.1"/>
    <property type="molecule type" value="Genomic_DNA"/>
</dbReference>
<accession>E6X7L0</accession>
<sequence length="242" mass="27853">MEDLEEMQIIPLNGRYEFEVRKDGFLNTAGYGGPKKRGSWSIDIRNGEQEFFATIFRAAHHYYYNNIKGLRRPPNNGVLKTQLKLRAVFETNSDTNGSHCAACRFFGINSAIRIYNPTRNTMDLYGTIIHELAHASHWNMDRSGYNGADDYVVESWARGVQWELTRMVYSGYQPPYFNEYTGVVQDMIDGISGVDQVSGYSIRQIEDALDGQDNWNGWRINIKNKHTNGTENNLEALFNIWK</sequence>
<gene>
    <name evidence="1" type="ordered locus">Celal_3456</name>
</gene>
<reference evidence="1 2" key="1">
    <citation type="journal article" date="2010" name="Stand. Genomic Sci.">
        <title>Complete genome sequence of Cellulophaga algicola type strain (IC166).</title>
        <authorList>
            <person name="Abt B."/>
            <person name="Lu M."/>
            <person name="Misra M."/>
            <person name="Han C."/>
            <person name="Nolan M."/>
            <person name="Lucas S."/>
            <person name="Hammon N."/>
            <person name="Deshpande S."/>
            <person name="Cheng J.F."/>
            <person name="Tapia R."/>
            <person name="Goodwin L."/>
            <person name="Pitluck S."/>
            <person name="Liolios K."/>
            <person name="Pagani I."/>
            <person name="Ivanova N."/>
            <person name="Mavromatis K."/>
            <person name="Ovchinikova G."/>
            <person name="Pati A."/>
            <person name="Chen A."/>
            <person name="Palaniappan K."/>
            <person name="Land M."/>
            <person name="Hauser L."/>
            <person name="Chang Y.J."/>
            <person name="Jeffries C.D."/>
            <person name="Detter J.C."/>
            <person name="Brambilla E."/>
            <person name="Rohde M."/>
            <person name="Tindall B.J."/>
            <person name="Goker M."/>
            <person name="Woyke T."/>
            <person name="Bristow J."/>
            <person name="Eisen J.A."/>
            <person name="Markowitz V."/>
            <person name="Hugenholtz P."/>
            <person name="Kyrpides N.C."/>
            <person name="Klenk H.P."/>
            <person name="Lapidus A."/>
        </authorList>
    </citation>
    <scope>NUCLEOTIDE SEQUENCE [LARGE SCALE GENOMIC DNA]</scope>
    <source>
        <strain evidence="2">DSM 14237 / IC166 / ACAM 630</strain>
    </source>
</reference>
<protein>
    <submittedName>
        <fullName evidence="1">Uncharacterized protein</fullName>
    </submittedName>
</protein>